<keyword evidence="6 8" id="KW-0408">Iron</keyword>
<dbReference type="GO" id="GO:0016705">
    <property type="term" value="F:oxidoreductase activity, acting on paired donors, with incorporation or reduction of molecular oxygen"/>
    <property type="evidence" value="ECO:0007669"/>
    <property type="project" value="InterPro"/>
</dbReference>
<dbReference type="PRINTS" id="PR00465">
    <property type="entry name" value="EP450IV"/>
</dbReference>
<dbReference type="GO" id="GO:0020037">
    <property type="term" value="F:heme binding"/>
    <property type="evidence" value="ECO:0007669"/>
    <property type="project" value="InterPro"/>
</dbReference>
<evidence type="ECO:0000256" key="2">
    <source>
        <dbReference type="ARBA" id="ARBA00010617"/>
    </source>
</evidence>
<comment type="caution">
    <text evidence="10">The sequence shown here is derived from an EMBL/GenBank/DDBJ whole genome shotgun (WGS) entry which is preliminary data.</text>
</comment>
<keyword evidence="7 9" id="KW-0503">Monooxygenase</keyword>
<dbReference type="AlphaFoldDB" id="A0A9N8VNU5"/>
<organism evidence="10 11">
    <name type="scientific">Funneliformis caledonium</name>
    <dbReference type="NCBI Taxonomy" id="1117310"/>
    <lineage>
        <taxon>Eukaryota</taxon>
        <taxon>Fungi</taxon>
        <taxon>Fungi incertae sedis</taxon>
        <taxon>Mucoromycota</taxon>
        <taxon>Glomeromycotina</taxon>
        <taxon>Glomeromycetes</taxon>
        <taxon>Glomerales</taxon>
        <taxon>Glomeraceae</taxon>
        <taxon>Funneliformis</taxon>
    </lineage>
</organism>
<comment type="similarity">
    <text evidence="2 9">Belongs to the cytochrome P450 family.</text>
</comment>
<keyword evidence="3 8" id="KW-0349">Heme</keyword>
<dbReference type="Proteomes" id="UP000789570">
    <property type="component" value="Unassembled WGS sequence"/>
</dbReference>
<dbReference type="PANTHER" id="PTHR24292">
    <property type="entry name" value="CYTOCHROME P450"/>
    <property type="match status" value="1"/>
</dbReference>
<dbReference type="GO" id="GO:0005506">
    <property type="term" value="F:iron ion binding"/>
    <property type="evidence" value="ECO:0007669"/>
    <property type="project" value="InterPro"/>
</dbReference>
<name>A0A9N8VNU5_9GLOM</name>
<keyword evidence="11" id="KW-1185">Reference proteome</keyword>
<evidence type="ECO:0000256" key="7">
    <source>
        <dbReference type="ARBA" id="ARBA00023033"/>
    </source>
</evidence>
<dbReference type="PROSITE" id="PS00086">
    <property type="entry name" value="CYTOCHROME_P450"/>
    <property type="match status" value="1"/>
</dbReference>
<proteinExistence type="inferred from homology"/>
<dbReference type="InterPro" id="IPR001128">
    <property type="entry name" value="Cyt_P450"/>
</dbReference>
<keyword evidence="4 8" id="KW-0479">Metal-binding</keyword>
<dbReference type="InterPro" id="IPR002403">
    <property type="entry name" value="Cyt_P450_E_grp-IV"/>
</dbReference>
<evidence type="ECO:0000313" key="11">
    <source>
        <dbReference type="Proteomes" id="UP000789570"/>
    </source>
</evidence>
<evidence type="ECO:0000313" key="10">
    <source>
        <dbReference type="EMBL" id="CAG8454697.1"/>
    </source>
</evidence>
<keyword evidence="5 9" id="KW-0560">Oxidoreductase</keyword>
<dbReference type="Gene3D" id="1.10.630.10">
    <property type="entry name" value="Cytochrome P450"/>
    <property type="match status" value="1"/>
</dbReference>
<reference evidence="10" key="1">
    <citation type="submission" date="2021-06" db="EMBL/GenBank/DDBJ databases">
        <authorList>
            <person name="Kallberg Y."/>
            <person name="Tangrot J."/>
            <person name="Rosling A."/>
        </authorList>
    </citation>
    <scope>NUCLEOTIDE SEQUENCE</scope>
    <source>
        <strain evidence="10">UK204</strain>
    </source>
</reference>
<feature type="binding site" description="axial binding residue" evidence="8">
    <location>
        <position position="144"/>
    </location>
    <ligand>
        <name>heme</name>
        <dbReference type="ChEBI" id="CHEBI:30413"/>
    </ligand>
    <ligandPart>
        <name>Fe</name>
        <dbReference type="ChEBI" id="CHEBI:18248"/>
    </ligandPart>
</feature>
<dbReference type="EMBL" id="CAJVPQ010000186">
    <property type="protein sequence ID" value="CAG8454697.1"/>
    <property type="molecule type" value="Genomic_DNA"/>
</dbReference>
<dbReference type="OrthoDB" id="1470350at2759"/>
<dbReference type="SUPFAM" id="SSF48264">
    <property type="entry name" value="Cytochrome P450"/>
    <property type="match status" value="1"/>
</dbReference>
<comment type="cofactor">
    <cofactor evidence="1 8">
        <name>heme</name>
        <dbReference type="ChEBI" id="CHEBI:30413"/>
    </cofactor>
</comment>
<sequence>MAGYHTTGVAIPYTILSLTQNHNVQTKLQEEIDKTLEGRLPTLDDLSKMEYLTQVVKESLRVHPPAAFCARLLKSETILPTLVESKGFKIPANTTLIYPIPLFHENPEFFSEPEKFDPTRFSHNKIKDFTPNAYCPFGFGARICPAEKIAMVDVKMMICLIMQKFNVELAMKLEDVVKEERFVVMAKNDIIIKLIPRERINLE</sequence>
<dbReference type="Pfam" id="PF00067">
    <property type="entry name" value="p450"/>
    <property type="match status" value="1"/>
</dbReference>
<dbReference type="InterPro" id="IPR050476">
    <property type="entry name" value="Insect_CytP450_Detox"/>
</dbReference>
<protein>
    <submittedName>
        <fullName evidence="10">2526_t:CDS:1</fullName>
    </submittedName>
</protein>
<evidence type="ECO:0000256" key="1">
    <source>
        <dbReference type="ARBA" id="ARBA00001971"/>
    </source>
</evidence>
<evidence type="ECO:0000256" key="4">
    <source>
        <dbReference type="ARBA" id="ARBA00022723"/>
    </source>
</evidence>
<gene>
    <name evidence="10" type="ORF">FCALED_LOCUS1429</name>
</gene>
<evidence type="ECO:0000256" key="5">
    <source>
        <dbReference type="ARBA" id="ARBA00023002"/>
    </source>
</evidence>
<evidence type="ECO:0000256" key="9">
    <source>
        <dbReference type="RuleBase" id="RU000461"/>
    </source>
</evidence>
<dbReference type="InterPro" id="IPR036396">
    <property type="entry name" value="Cyt_P450_sf"/>
</dbReference>
<accession>A0A9N8VNU5</accession>
<dbReference type="GO" id="GO:0004497">
    <property type="term" value="F:monooxygenase activity"/>
    <property type="evidence" value="ECO:0007669"/>
    <property type="project" value="UniProtKB-KW"/>
</dbReference>
<evidence type="ECO:0000256" key="6">
    <source>
        <dbReference type="ARBA" id="ARBA00023004"/>
    </source>
</evidence>
<evidence type="ECO:0000256" key="3">
    <source>
        <dbReference type="ARBA" id="ARBA00022617"/>
    </source>
</evidence>
<dbReference type="PRINTS" id="PR00385">
    <property type="entry name" value="P450"/>
</dbReference>
<evidence type="ECO:0000256" key="8">
    <source>
        <dbReference type="PIRSR" id="PIRSR602403-1"/>
    </source>
</evidence>
<dbReference type="PANTHER" id="PTHR24292:SF54">
    <property type="entry name" value="CYP9F3-RELATED"/>
    <property type="match status" value="1"/>
</dbReference>
<dbReference type="InterPro" id="IPR017972">
    <property type="entry name" value="Cyt_P450_CS"/>
</dbReference>